<evidence type="ECO:0000256" key="2">
    <source>
        <dbReference type="ARBA" id="ARBA00022614"/>
    </source>
</evidence>
<dbReference type="InterPro" id="IPR027038">
    <property type="entry name" value="RanGap"/>
</dbReference>
<dbReference type="GO" id="GO:0048471">
    <property type="term" value="C:perinuclear region of cytoplasm"/>
    <property type="evidence" value="ECO:0007669"/>
    <property type="project" value="TreeGrafter"/>
</dbReference>
<dbReference type="SUPFAM" id="SSF52047">
    <property type="entry name" value="RNI-like"/>
    <property type="match status" value="1"/>
</dbReference>
<gene>
    <name evidence="4" type="ORF">C0Q70_10328</name>
</gene>
<evidence type="ECO:0000313" key="5">
    <source>
        <dbReference type="Proteomes" id="UP000245119"/>
    </source>
</evidence>
<dbReference type="AlphaFoldDB" id="A0A2T7PCB3"/>
<evidence type="ECO:0000256" key="1">
    <source>
        <dbReference type="ARBA" id="ARBA00022468"/>
    </source>
</evidence>
<dbReference type="GO" id="GO:0031267">
    <property type="term" value="F:small GTPase binding"/>
    <property type="evidence" value="ECO:0007669"/>
    <property type="project" value="TreeGrafter"/>
</dbReference>
<dbReference type="GO" id="GO:0005634">
    <property type="term" value="C:nucleus"/>
    <property type="evidence" value="ECO:0007669"/>
    <property type="project" value="TreeGrafter"/>
</dbReference>
<accession>A0A2T7PCB3</accession>
<dbReference type="OrthoDB" id="6103496at2759"/>
<evidence type="ECO:0000256" key="3">
    <source>
        <dbReference type="ARBA" id="ARBA00022737"/>
    </source>
</evidence>
<organism evidence="4 5">
    <name type="scientific">Pomacea canaliculata</name>
    <name type="common">Golden apple snail</name>
    <dbReference type="NCBI Taxonomy" id="400727"/>
    <lineage>
        <taxon>Eukaryota</taxon>
        <taxon>Metazoa</taxon>
        <taxon>Spiralia</taxon>
        <taxon>Lophotrochozoa</taxon>
        <taxon>Mollusca</taxon>
        <taxon>Gastropoda</taxon>
        <taxon>Caenogastropoda</taxon>
        <taxon>Architaenioglossa</taxon>
        <taxon>Ampullarioidea</taxon>
        <taxon>Ampullariidae</taxon>
        <taxon>Pomacea</taxon>
    </lineage>
</organism>
<dbReference type="Proteomes" id="UP000245119">
    <property type="component" value="Linkage Group LG5"/>
</dbReference>
<dbReference type="GO" id="GO:0006913">
    <property type="term" value="P:nucleocytoplasmic transport"/>
    <property type="evidence" value="ECO:0007669"/>
    <property type="project" value="TreeGrafter"/>
</dbReference>
<dbReference type="InterPro" id="IPR032675">
    <property type="entry name" value="LRR_dom_sf"/>
</dbReference>
<keyword evidence="3" id="KW-0677">Repeat</keyword>
<reference evidence="4 5" key="1">
    <citation type="submission" date="2018-04" db="EMBL/GenBank/DDBJ databases">
        <title>The genome of golden apple snail Pomacea canaliculata provides insight into stress tolerance and invasive adaptation.</title>
        <authorList>
            <person name="Liu C."/>
            <person name="Liu B."/>
            <person name="Ren Y."/>
            <person name="Zhang Y."/>
            <person name="Wang H."/>
            <person name="Li S."/>
            <person name="Jiang F."/>
            <person name="Yin L."/>
            <person name="Zhang G."/>
            <person name="Qian W."/>
            <person name="Fan W."/>
        </authorList>
    </citation>
    <scope>NUCLEOTIDE SEQUENCE [LARGE SCALE GENOMIC DNA]</scope>
    <source>
        <strain evidence="4">SZHN2017</strain>
        <tissue evidence="4">Muscle</tissue>
    </source>
</reference>
<dbReference type="GO" id="GO:0005829">
    <property type="term" value="C:cytosol"/>
    <property type="evidence" value="ECO:0007669"/>
    <property type="project" value="TreeGrafter"/>
</dbReference>
<dbReference type="EMBL" id="PZQS01000005">
    <property type="protein sequence ID" value="PVD31051.1"/>
    <property type="molecule type" value="Genomic_DNA"/>
</dbReference>
<proteinExistence type="predicted"/>
<keyword evidence="5" id="KW-1185">Reference proteome</keyword>
<evidence type="ECO:0000313" key="4">
    <source>
        <dbReference type="EMBL" id="PVD31051.1"/>
    </source>
</evidence>
<comment type="caution">
    <text evidence="4">The sequence shown here is derived from an EMBL/GenBank/DDBJ whole genome shotgun (WGS) entry which is preliminary data.</text>
</comment>
<dbReference type="PANTHER" id="PTHR24113">
    <property type="entry name" value="RAN GTPASE-ACTIVATING PROTEIN 1"/>
    <property type="match status" value="1"/>
</dbReference>
<protein>
    <submittedName>
        <fullName evidence="4">Uncharacterized protein</fullName>
    </submittedName>
</protein>
<dbReference type="Gene3D" id="3.80.10.10">
    <property type="entry name" value="Ribonuclease Inhibitor"/>
    <property type="match status" value="1"/>
</dbReference>
<keyword evidence="1" id="KW-0343">GTPase activation</keyword>
<keyword evidence="2" id="KW-0433">Leucine-rich repeat</keyword>
<dbReference type="GO" id="GO:0005096">
    <property type="term" value="F:GTPase activator activity"/>
    <property type="evidence" value="ECO:0007669"/>
    <property type="project" value="UniProtKB-KW"/>
</dbReference>
<sequence>MEVPPGQEPLLPARSGWTHYTVAGLDKLVLQENDLDDDSFRLLADAVRRGVFKYLRHLNLIHNPVTESGAVYLADVLHCLPRLQELLLQYSNISPQGALRLSQAALNLPDMTVLDLSESSCMTSDDARDVLREVIAAVHEGGVVAGHGVAFVAVEGDLEDFLLPQAEEAEISVPHRDVVQEDGERIAQKGEPAIITTTATEQPFTERVASPQQFTRQNAIVNIEVGENLALCHVSAAPAIIHHMVREAVDPDLLAWRSVGIVFIHI</sequence>
<dbReference type="PANTHER" id="PTHR24113:SF12">
    <property type="entry name" value="RAN GTPASE-ACTIVATING PROTEIN 1"/>
    <property type="match status" value="1"/>
</dbReference>
<name>A0A2T7PCB3_POMCA</name>